<feature type="signal peptide" evidence="1">
    <location>
        <begin position="1"/>
        <end position="19"/>
    </location>
</feature>
<organism evidence="2 3">
    <name type="scientific">Flavobacterium chungbukense</name>
    <dbReference type="NCBI Taxonomy" id="877464"/>
    <lineage>
        <taxon>Bacteria</taxon>
        <taxon>Pseudomonadati</taxon>
        <taxon>Bacteroidota</taxon>
        <taxon>Flavobacteriia</taxon>
        <taxon>Flavobacteriales</taxon>
        <taxon>Flavobacteriaceae</taxon>
        <taxon>Flavobacterium</taxon>
    </lineage>
</organism>
<dbReference type="RefSeq" id="WP_229356265.1">
    <property type="nucleotide sequence ID" value="NZ_BAABAO010000015.1"/>
</dbReference>
<sequence length="180" mass="20529">MKIKIIPFFIMLISIFSCNLINDTPDQVFQVIGLNANKIPSSFQRIFREFRQHKANGTLKLPSEDGKTMKKASCEEVVKFAYANIFKQDIKRIKNLNPPKDAEPIVKAGIELFEYADEIQSRDFLIIAKMIDEGKSDEEIDTAVKHLDETKGAELDQRFGKVMNLLLPYADANGVQYNKI</sequence>
<dbReference type="PROSITE" id="PS51257">
    <property type="entry name" value="PROKAR_LIPOPROTEIN"/>
    <property type="match status" value="1"/>
</dbReference>
<name>A0ABP7YT03_9FLAO</name>
<evidence type="ECO:0000313" key="2">
    <source>
        <dbReference type="EMBL" id="GAA4140886.1"/>
    </source>
</evidence>
<dbReference type="Proteomes" id="UP001501333">
    <property type="component" value="Unassembled WGS sequence"/>
</dbReference>
<reference evidence="3" key="1">
    <citation type="journal article" date="2019" name="Int. J. Syst. Evol. Microbiol.">
        <title>The Global Catalogue of Microorganisms (GCM) 10K type strain sequencing project: providing services to taxonomists for standard genome sequencing and annotation.</title>
        <authorList>
            <consortium name="The Broad Institute Genomics Platform"/>
            <consortium name="The Broad Institute Genome Sequencing Center for Infectious Disease"/>
            <person name="Wu L."/>
            <person name="Ma J."/>
        </authorList>
    </citation>
    <scope>NUCLEOTIDE SEQUENCE [LARGE SCALE GENOMIC DNA]</scope>
    <source>
        <strain evidence="3">JCM 17386</strain>
    </source>
</reference>
<proteinExistence type="predicted"/>
<keyword evidence="3" id="KW-1185">Reference proteome</keyword>
<comment type="caution">
    <text evidence="2">The sequence shown here is derived from an EMBL/GenBank/DDBJ whole genome shotgun (WGS) entry which is preliminary data.</text>
</comment>
<evidence type="ECO:0000313" key="3">
    <source>
        <dbReference type="Proteomes" id="UP001501333"/>
    </source>
</evidence>
<accession>A0ABP7YT03</accession>
<dbReference type="EMBL" id="BAABAO010000015">
    <property type="protein sequence ID" value="GAA4140886.1"/>
    <property type="molecule type" value="Genomic_DNA"/>
</dbReference>
<feature type="chain" id="PRO_5046965616" description="Lipoprotein" evidence="1">
    <location>
        <begin position="20"/>
        <end position="180"/>
    </location>
</feature>
<evidence type="ECO:0008006" key="4">
    <source>
        <dbReference type="Google" id="ProtNLM"/>
    </source>
</evidence>
<keyword evidence="1" id="KW-0732">Signal</keyword>
<evidence type="ECO:0000256" key="1">
    <source>
        <dbReference type="SAM" id="SignalP"/>
    </source>
</evidence>
<protein>
    <recommendedName>
        <fullName evidence="4">Lipoprotein</fullName>
    </recommendedName>
</protein>
<gene>
    <name evidence="2" type="ORF">GCM10022250_41810</name>
</gene>